<reference evidence="1 2" key="1">
    <citation type="submission" date="2024-10" db="EMBL/GenBank/DDBJ databases">
        <authorList>
            <person name="Yang X.-N."/>
        </authorList>
    </citation>
    <scope>NUCLEOTIDE SEQUENCE [LARGE SCALE GENOMIC DNA]</scope>
    <source>
        <strain evidence="1 2">CAU 1059</strain>
    </source>
</reference>
<accession>A0ABW7I5R2</accession>
<protein>
    <submittedName>
        <fullName evidence="1">Uncharacterized protein</fullName>
    </submittedName>
</protein>
<sequence length="51" mass="5878">MKTQTFVPTPGTDPQRLAVQLVLCDSNGRPRRERLWGLLRLLKRDMTPPAF</sequence>
<proteinExistence type="predicted"/>
<gene>
    <name evidence="1" type="ORF">ACGRVM_05590</name>
</gene>
<evidence type="ECO:0000313" key="2">
    <source>
        <dbReference type="Proteomes" id="UP001607157"/>
    </source>
</evidence>
<keyword evidence="2" id="KW-1185">Reference proteome</keyword>
<dbReference type="Proteomes" id="UP001607157">
    <property type="component" value="Unassembled WGS sequence"/>
</dbReference>
<comment type="caution">
    <text evidence="1">The sequence shown here is derived from an EMBL/GenBank/DDBJ whole genome shotgun (WGS) entry which is preliminary data.</text>
</comment>
<evidence type="ECO:0000313" key="1">
    <source>
        <dbReference type="EMBL" id="MFH0253353.1"/>
    </source>
</evidence>
<dbReference type="EMBL" id="JBIHMM010000001">
    <property type="protein sequence ID" value="MFH0253353.1"/>
    <property type="molecule type" value="Genomic_DNA"/>
</dbReference>
<name>A0ABW7I5R2_9RHOB</name>
<organism evidence="1 2">
    <name type="scientific">Roseovarius aquimarinus</name>
    <dbReference type="NCBI Taxonomy" id="1229156"/>
    <lineage>
        <taxon>Bacteria</taxon>
        <taxon>Pseudomonadati</taxon>
        <taxon>Pseudomonadota</taxon>
        <taxon>Alphaproteobacteria</taxon>
        <taxon>Rhodobacterales</taxon>
        <taxon>Roseobacteraceae</taxon>
        <taxon>Roseovarius</taxon>
    </lineage>
</organism>